<dbReference type="FunFam" id="3.10.290.10:FF:000003">
    <property type="entry name" value="Pseudouridine synthase"/>
    <property type="match status" value="1"/>
</dbReference>
<evidence type="ECO:0000313" key="7">
    <source>
        <dbReference type="EMBL" id="SHF13456.1"/>
    </source>
</evidence>
<dbReference type="InterPro" id="IPR042092">
    <property type="entry name" value="PsdUridine_s_RsuA/RluB/E/F_cat"/>
</dbReference>
<dbReference type="EMBL" id="FQTU01000015">
    <property type="protein sequence ID" value="SHF13456.1"/>
    <property type="molecule type" value="Genomic_DNA"/>
</dbReference>
<dbReference type="Gene3D" id="3.30.70.1560">
    <property type="entry name" value="Alpha-L RNA-binding motif"/>
    <property type="match status" value="1"/>
</dbReference>
<dbReference type="Pfam" id="PF00849">
    <property type="entry name" value="PseudoU_synth_2"/>
    <property type="match status" value="1"/>
</dbReference>
<dbReference type="GO" id="GO:0003723">
    <property type="term" value="F:RNA binding"/>
    <property type="evidence" value="ECO:0007669"/>
    <property type="project" value="UniProtKB-KW"/>
</dbReference>
<evidence type="ECO:0000313" key="8">
    <source>
        <dbReference type="Proteomes" id="UP000184251"/>
    </source>
</evidence>
<evidence type="ECO:0000256" key="3">
    <source>
        <dbReference type="ARBA" id="ARBA00023235"/>
    </source>
</evidence>
<dbReference type="PROSITE" id="PS50889">
    <property type="entry name" value="S4"/>
    <property type="match status" value="1"/>
</dbReference>
<dbReference type="PROSITE" id="PS01149">
    <property type="entry name" value="PSI_RSU"/>
    <property type="match status" value="1"/>
</dbReference>
<dbReference type="SUPFAM" id="SSF55120">
    <property type="entry name" value="Pseudouridine synthase"/>
    <property type="match status" value="1"/>
</dbReference>
<gene>
    <name evidence="7" type="ORF">SAMN02746064_01966</name>
</gene>
<dbReference type="GO" id="GO:0120159">
    <property type="term" value="F:rRNA pseudouridine synthase activity"/>
    <property type="evidence" value="ECO:0007669"/>
    <property type="project" value="UniProtKB-ARBA"/>
</dbReference>
<dbReference type="Gene3D" id="3.30.70.580">
    <property type="entry name" value="Pseudouridine synthase I, catalytic domain, N-terminal subdomain"/>
    <property type="match status" value="1"/>
</dbReference>
<keyword evidence="8" id="KW-1185">Reference proteome</keyword>
<evidence type="ECO:0000256" key="2">
    <source>
        <dbReference type="ARBA" id="ARBA00022884"/>
    </source>
</evidence>
<dbReference type="Pfam" id="PF01479">
    <property type="entry name" value="S4"/>
    <property type="match status" value="1"/>
</dbReference>
<sequence length="238" mass="26876">MRLQKYLAQCGVASRRKAEELILQGRVKVNGEVVVAMGCLVDPDNDLVEFDSRPVGIKDRKIYIMLNKPTGVITSAKDEKGRKTVLDIVNLPERLYPVGRLDFMTEGLVILTNDGDFSYLMTHPKHKIYKKYLAYVKGSVSEAGLRALKNGIEIEGRITAPARVEIIKRKKESSLIQIEIHEGRNRQVRKMCEAIGHPVTSLKRVSVGLLELGELKKGQWRHLLPKEVKQLKEMCSSD</sequence>
<dbReference type="CDD" id="cd00165">
    <property type="entry name" value="S4"/>
    <property type="match status" value="1"/>
</dbReference>
<dbReference type="AlphaFoldDB" id="A0A1M4Z780"/>
<keyword evidence="2 4" id="KW-0694">RNA-binding</keyword>
<dbReference type="Proteomes" id="UP000184251">
    <property type="component" value="Unassembled WGS sequence"/>
</dbReference>
<comment type="similarity">
    <text evidence="1 5">Belongs to the pseudouridine synthase RsuA family.</text>
</comment>
<accession>A0A1M4Z780</accession>
<protein>
    <recommendedName>
        <fullName evidence="5">Pseudouridine synthase</fullName>
        <ecNumber evidence="5">5.4.99.-</ecNumber>
    </recommendedName>
</protein>
<dbReference type="NCBIfam" id="TIGR00093">
    <property type="entry name" value="pseudouridine synthase"/>
    <property type="match status" value="1"/>
</dbReference>
<feature type="domain" description="RNA-binding S4" evidence="6">
    <location>
        <begin position="1"/>
        <end position="61"/>
    </location>
</feature>
<dbReference type="STRING" id="1120975.SAMN02746064_01966"/>
<name>A0A1M4Z780_9FIRM</name>
<dbReference type="GO" id="GO:0000455">
    <property type="term" value="P:enzyme-directed rRNA pseudouridine synthesis"/>
    <property type="evidence" value="ECO:0007669"/>
    <property type="project" value="UniProtKB-ARBA"/>
</dbReference>
<dbReference type="InterPro" id="IPR020094">
    <property type="entry name" value="TruA/RsuA/RluB/E/F_N"/>
</dbReference>
<evidence type="ECO:0000256" key="5">
    <source>
        <dbReference type="RuleBase" id="RU003887"/>
    </source>
</evidence>
<dbReference type="GO" id="GO:0005829">
    <property type="term" value="C:cytosol"/>
    <property type="evidence" value="ECO:0007669"/>
    <property type="project" value="UniProtKB-ARBA"/>
</dbReference>
<dbReference type="PANTHER" id="PTHR47683">
    <property type="entry name" value="PSEUDOURIDINE SYNTHASE FAMILY PROTEIN-RELATED"/>
    <property type="match status" value="1"/>
</dbReference>
<dbReference type="CDD" id="cd02870">
    <property type="entry name" value="PseudoU_synth_RsuA_like"/>
    <property type="match status" value="1"/>
</dbReference>
<dbReference type="FunFam" id="3.30.70.1560:FF:000001">
    <property type="entry name" value="Pseudouridine synthase"/>
    <property type="match status" value="1"/>
</dbReference>
<dbReference type="PANTHER" id="PTHR47683:SF2">
    <property type="entry name" value="RNA-BINDING S4 DOMAIN-CONTAINING PROTEIN"/>
    <property type="match status" value="1"/>
</dbReference>
<dbReference type="SMART" id="SM00363">
    <property type="entry name" value="S4"/>
    <property type="match status" value="1"/>
</dbReference>
<dbReference type="Gene3D" id="3.10.290.10">
    <property type="entry name" value="RNA-binding S4 domain"/>
    <property type="match status" value="1"/>
</dbReference>
<dbReference type="OrthoDB" id="9807213at2"/>
<proteinExistence type="inferred from homology"/>
<evidence type="ECO:0000256" key="4">
    <source>
        <dbReference type="PROSITE-ProRule" id="PRU00182"/>
    </source>
</evidence>
<dbReference type="SUPFAM" id="SSF55174">
    <property type="entry name" value="Alpha-L RNA-binding motif"/>
    <property type="match status" value="1"/>
</dbReference>
<dbReference type="EC" id="5.4.99.-" evidence="5"/>
<evidence type="ECO:0000259" key="6">
    <source>
        <dbReference type="SMART" id="SM00363"/>
    </source>
</evidence>
<dbReference type="InterPro" id="IPR036986">
    <property type="entry name" value="S4_RNA-bd_sf"/>
</dbReference>
<dbReference type="InterPro" id="IPR050343">
    <property type="entry name" value="RsuA_PseudoU_synthase"/>
</dbReference>
<keyword evidence="3 5" id="KW-0413">Isomerase</keyword>
<dbReference type="InterPro" id="IPR002942">
    <property type="entry name" value="S4_RNA-bd"/>
</dbReference>
<evidence type="ECO:0000256" key="1">
    <source>
        <dbReference type="ARBA" id="ARBA00008348"/>
    </source>
</evidence>
<dbReference type="InterPro" id="IPR020103">
    <property type="entry name" value="PsdUridine_synth_cat_dom_sf"/>
</dbReference>
<reference evidence="7" key="1">
    <citation type="submission" date="2016-11" db="EMBL/GenBank/DDBJ databases">
        <authorList>
            <person name="Jaros S."/>
            <person name="Januszkiewicz K."/>
            <person name="Wedrychowicz H."/>
        </authorList>
    </citation>
    <scope>NUCLEOTIDE SEQUENCE [LARGE SCALE GENOMIC DNA]</scope>
    <source>
        <strain evidence="7">DSM 14828</strain>
    </source>
</reference>
<dbReference type="InterPro" id="IPR018496">
    <property type="entry name" value="PsdUridine_synth_RsuA/RluB_CS"/>
</dbReference>
<dbReference type="InterPro" id="IPR000748">
    <property type="entry name" value="PsdUridine_synth_RsuA/RluB/E/F"/>
</dbReference>
<organism evidence="7 8">
    <name type="scientific">Alkalibacter saccharofermentans DSM 14828</name>
    <dbReference type="NCBI Taxonomy" id="1120975"/>
    <lineage>
        <taxon>Bacteria</taxon>
        <taxon>Bacillati</taxon>
        <taxon>Bacillota</taxon>
        <taxon>Clostridia</taxon>
        <taxon>Eubacteriales</taxon>
        <taxon>Eubacteriaceae</taxon>
        <taxon>Alkalibacter</taxon>
    </lineage>
</organism>
<dbReference type="InterPro" id="IPR006145">
    <property type="entry name" value="PsdUridine_synth_RsuA/RluA"/>
</dbReference>